<dbReference type="GO" id="GO:0046872">
    <property type="term" value="F:metal ion binding"/>
    <property type="evidence" value="ECO:0007669"/>
    <property type="project" value="UniProtKB-KW"/>
</dbReference>
<evidence type="ECO:0000256" key="2">
    <source>
        <dbReference type="ARBA" id="ARBA00022723"/>
    </source>
</evidence>
<evidence type="ECO:0000256" key="5">
    <source>
        <dbReference type="ARBA" id="ARBA00024045"/>
    </source>
</evidence>
<feature type="domain" description="HMA" evidence="7">
    <location>
        <begin position="28"/>
        <end position="91"/>
    </location>
</feature>
<dbReference type="Gene3D" id="3.30.70.100">
    <property type="match status" value="1"/>
</dbReference>
<feature type="region of interest" description="Disordered" evidence="6">
    <location>
        <begin position="103"/>
        <end position="122"/>
    </location>
</feature>
<dbReference type="AlphaFoldDB" id="A0AAV1XKB6"/>
<evidence type="ECO:0000256" key="3">
    <source>
        <dbReference type="ARBA" id="ARBA00023288"/>
    </source>
</evidence>
<evidence type="ECO:0000313" key="9">
    <source>
        <dbReference type="Proteomes" id="UP001497480"/>
    </source>
</evidence>
<evidence type="ECO:0000256" key="4">
    <source>
        <dbReference type="ARBA" id="ARBA00023289"/>
    </source>
</evidence>
<dbReference type="PROSITE" id="PS50846">
    <property type="entry name" value="HMA_2"/>
    <property type="match status" value="1"/>
</dbReference>
<dbReference type="PANTHER" id="PTHR45868">
    <property type="entry name" value="HEAVY METAL-ASSOCIATED ISOPRENYLATED PLANT PROTEIN 33-RELATED"/>
    <property type="match status" value="1"/>
</dbReference>
<dbReference type="InterPro" id="IPR036163">
    <property type="entry name" value="HMA_dom_sf"/>
</dbReference>
<dbReference type="InterPro" id="IPR006121">
    <property type="entry name" value="HMA_dom"/>
</dbReference>
<accession>A0AAV1XKB6</accession>
<dbReference type="CDD" id="cd00371">
    <property type="entry name" value="HMA"/>
    <property type="match status" value="1"/>
</dbReference>
<dbReference type="PANTHER" id="PTHR45868:SF14">
    <property type="entry name" value="OS08G0205500 PROTEIN"/>
    <property type="match status" value="1"/>
</dbReference>
<evidence type="ECO:0000313" key="8">
    <source>
        <dbReference type="EMBL" id="CAL0321600.1"/>
    </source>
</evidence>
<evidence type="ECO:0000259" key="7">
    <source>
        <dbReference type="PROSITE" id="PS50846"/>
    </source>
</evidence>
<sequence length="260" mass="30066">MFDRNGDDDDDNVIDKLKKTIVVTVVVVKIELNVSANCCEGCKRKIKKALRKIEGVLKTDIDPLQPKLTVFGNVNPQILIKKLLKVGKHAELCSYEEVKAETKEVPKEEEKQDQGFNNKQQKHVDVYDNKITKVDKTKDDKYGKNKDSKQDRKDTNPQEIRKESPYMEHEEVNFTVIPSMQPYSSIKTYPQKYSYIAQPCEVVIPYYAIPSYPPTHILPSAYVEEYYHIEKPRFEPPFLRPVVQAGDYFSDENTMGCHVM</sequence>
<comment type="similarity">
    <text evidence="5">Belongs to the HIPP family.</text>
</comment>
<feature type="compositionally biased region" description="Basic and acidic residues" evidence="6">
    <location>
        <begin position="103"/>
        <end position="113"/>
    </location>
</feature>
<protein>
    <recommendedName>
        <fullName evidence="7">HMA domain-containing protein</fullName>
    </recommendedName>
</protein>
<name>A0AAV1XKB6_LUPLU</name>
<keyword evidence="4" id="KW-0636">Prenylation</keyword>
<comment type="caution">
    <text evidence="8">The sequence shown here is derived from an EMBL/GenBank/DDBJ whole genome shotgun (WGS) entry which is preliminary data.</text>
</comment>
<keyword evidence="1" id="KW-0488">Methylation</keyword>
<organism evidence="8 9">
    <name type="scientific">Lupinus luteus</name>
    <name type="common">European yellow lupine</name>
    <dbReference type="NCBI Taxonomy" id="3873"/>
    <lineage>
        <taxon>Eukaryota</taxon>
        <taxon>Viridiplantae</taxon>
        <taxon>Streptophyta</taxon>
        <taxon>Embryophyta</taxon>
        <taxon>Tracheophyta</taxon>
        <taxon>Spermatophyta</taxon>
        <taxon>Magnoliopsida</taxon>
        <taxon>eudicotyledons</taxon>
        <taxon>Gunneridae</taxon>
        <taxon>Pentapetalae</taxon>
        <taxon>rosids</taxon>
        <taxon>fabids</taxon>
        <taxon>Fabales</taxon>
        <taxon>Fabaceae</taxon>
        <taxon>Papilionoideae</taxon>
        <taxon>50 kb inversion clade</taxon>
        <taxon>genistoids sensu lato</taxon>
        <taxon>core genistoids</taxon>
        <taxon>Genisteae</taxon>
        <taxon>Lupinus</taxon>
    </lineage>
</organism>
<reference evidence="8 9" key="1">
    <citation type="submission" date="2024-03" db="EMBL/GenBank/DDBJ databases">
        <authorList>
            <person name="Martinez-Hernandez J."/>
        </authorList>
    </citation>
    <scope>NUCLEOTIDE SEQUENCE [LARGE SCALE GENOMIC DNA]</scope>
</reference>
<dbReference type="EMBL" id="CAXHTB010000015">
    <property type="protein sequence ID" value="CAL0321600.1"/>
    <property type="molecule type" value="Genomic_DNA"/>
</dbReference>
<keyword evidence="9" id="KW-1185">Reference proteome</keyword>
<keyword evidence="2" id="KW-0479">Metal-binding</keyword>
<proteinExistence type="inferred from homology"/>
<dbReference type="Proteomes" id="UP001497480">
    <property type="component" value="Unassembled WGS sequence"/>
</dbReference>
<gene>
    <name evidence="8" type="ORF">LLUT_LOCUS22660</name>
</gene>
<dbReference type="SUPFAM" id="SSF55008">
    <property type="entry name" value="HMA, heavy metal-associated domain"/>
    <property type="match status" value="1"/>
</dbReference>
<evidence type="ECO:0000256" key="6">
    <source>
        <dbReference type="SAM" id="MobiDB-lite"/>
    </source>
</evidence>
<evidence type="ECO:0000256" key="1">
    <source>
        <dbReference type="ARBA" id="ARBA00022481"/>
    </source>
</evidence>
<keyword evidence="3" id="KW-0449">Lipoprotein</keyword>
<feature type="region of interest" description="Disordered" evidence="6">
    <location>
        <begin position="135"/>
        <end position="167"/>
    </location>
</feature>
<dbReference type="Pfam" id="PF00403">
    <property type="entry name" value="HMA"/>
    <property type="match status" value="1"/>
</dbReference>